<evidence type="ECO:0000313" key="3">
    <source>
        <dbReference type="EMBL" id="KAF1811748.1"/>
    </source>
</evidence>
<organism evidence="3">
    <name type="scientific">Eremomyces bilateralis CBS 781.70</name>
    <dbReference type="NCBI Taxonomy" id="1392243"/>
    <lineage>
        <taxon>Eukaryota</taxon>
        <taxon>Fungi</taxon>
        <taxon>Dikarya</taxon>
        <taxon>Ascomycota</taxon>
        <taxon>Pezizomycotina</taxon>
        <taxon>Dothideomycetes</taxon>
        <taxon>Dothideomycetes incertae sedis</taxon>
        <taxon>Eremomycetales</taxon>
        <taxon>Eremomycetaceae</taxon>
        <taxon>Eremomyces</taxon>
    </lineage>
</organism>
<dbReference type="RefSeq" id="XP_033533379.1">
    <property type="nucleotide sequence ID" value="XM_033682127.1"/>
</dbReference>
<sequence length="244" mass="26637">MAPTSRIQTVQEAAEGSGERDVSPPSRGSSRNDSVLPGDDNRGSNGSPPNLGPQDTAIFTGTSGGDGMETSANPPNPDPQETSVPMGASGDNTGSGEASGRSQSPRPRVNDGNQVNHLSTDGDEHDQEYRDDIIQLRKANVSEALSLAQRNIETTLKIIAKYRSKLKQQNREIQRLKETIALSGNEKKEHQQAMNEKNEENTALATEIKELRDELHGVYEGFEHFNKRLATGRAKYDSVRQERA</sequence>
<feature type="compositionally biased region" description="Polar residues" evidence="2">
    <location>
        <begin position="90"/>
        <end position="119"/>
    </location>
</feature>
<reference evidence="5" key="2">
    <citation type="submission" date="2020-04" db="EMBL/GenBank/DDBJ databases">
        <authorList>
            <consortium name="NCBI Genome Project"/>
        </authorList>
    </citation>
    <scope>NUCLEOTIDE SEQUENCE</scope>
    <source>
        <strain evidence="5">CBS 781.70</strain>
    </source>
</reference>
<evidence type="ECO:0000313" key="5">
    <source>
        <dbReference type="RefSeq" id="XP_033533379.1"/>
    </source>
</evidence>
<name>A0A6G1G155_9PEZI</name>
<evidence type="ECO:0000313" key="4">
    <source>
        <dbReference type="Proteomes" id="UP000504638"/>
    </source>
</evidence>
<keyword evidence="1" id="KW-0175">Coiled coil</keyword>
<evidence type="ECO:0000256" key="1">
    <source>
        <dbReference type="SAM" id="Coils"/>
    </source>
</evidence>
<proteinExistence type="predicted"/>
<dbReference type="Proteomes" id="UP000504638">
    <property type="component" value="Unplaced"/>
</dbReference>
<keyword evidence="4" id="KW-1185">Reference proteome</keyword>
<dbReference type="AlphaFoldDB" id="A0A6G1G155"/>
<accession>A0A6G1G155</accession>
<feature type="compositionally biased region" description="Polar residues" evidence="2">
    <location>
        <begin position="1"/>
        <end position="11"/>
    </location>
</feature>
<gene>
    <name evidence="3 5" type="ORF">P152DRAFT_488848</name>
</gene>
<reference evidence="5" key="3">
    <citation type="submission" date="2025-04" db="UniProtKB">
        <authorList>
            <consortium name="RefSeq"/>
        </authorList>
    </citation>
    <scope>IDENTIFICATION</scope>
    <source>
        <strain evidence="5">CBS 781.70</strain>
    </source>
</reference>
<feature type="coiled-coil region" evidence="1">
    <location>
        <begin position="152"/>
        <end position="214"/>
    </location>
</feature>
<reference evidence="3 5" key="1">
    <citation type="submission" date="2020-01" db="EMBL/GenBank/DDBJ databases">
        <authorList>
            <consortium name="DOE Joint Genome Institute"/>
            <person name="Haridas S."/>
            <person name="Albert R."/>
            <person name="Binder M."/>
            <person name="Bloem J."/>
            <person name="Labutti K."/>
            <person name="Salamov A."/>
            <person name="Andreopoulos B."/>
            <person name="Baker S.E."/>
            <person name="Barry K."/>
            <person name="Bills G."/>
            <person name="Bluhm B.H."/>
            <person name="Cannon C."/>
            <person name="Castanera R."/>
            <person name="Culley D.E."/>
            <person name="Daum C."/>
            <person name="Ezra D."/>
            <person name="Gonzalez J.B."/>
            <person name="Henrissat B."/>
            <person name="Kuo A."/>
            <person name="Liang C."/>
            <person name="Lipzen A."/>
            <person name="Lutzoni F."/>
            <person name="Magnuson J."/>
            <person name="Mondo S."/>
            <person name="Nolan M."/>
            <person name="Ohm R."/>
            <person name="Pangilinan J."/>
            <person name="Park H.-J."/>
            <person name="Ramirez L."/>
            <person name="Alfaro M."/>
            <person name="Sun H."/>
            <person name="Tritt A."/>
            <person name="Yoshinaga Y."/>
            <person name="Zwiers L.-H."/>
            <person name="Turgeon B.G."/>
            <person name="Goodwin S.B."/>
            <person name="Spatafora J.W."/>
            <person name="Crous P.W."/>
            <person name="Grigoriev I.V."/>
        </authorList>
    </citation>
    <scope>NUCLEOTIDE SEQUENCE</scope>
    <source>
        <strain evidence="3 5">CBS 781.70</strain>
    </source>
</reference>
<evidence type="ECO:0000256" key="2">
    <source>
        <dbReference type="SAM" id="MobiDB-lite"/>
    </source>
</evidence>
<feature type="region of interest" description="Disordered" evidence="2">
    <location>
        <begin position="1"/>
        <end position="130"/>
    </location>
</feature>
<dbReference type="EMBL" id="ML975160">
    <property type="protein sequence ID" value="KAF1811748.1"/>
    <property type="molecule type" value="Genomic_DNA"/>
</dbReference>
<protein>
    <submittedName>
        <fullName evidence="3 5">Uncharacterized protein</fullName>
    </submittedName>
</protein>
<dbReference type="GeneID" id="54422697"/>